<organism evidence="1 2">
    <name type="scientific">Nitrospira moscoviensis</name>
    <dbReference type="NCBI Taxonomy" id="42253"/>
    <lineage>
        <taxon>Bacteria</taxon>
        <taxon>Pseudomonadati</taxon>
        <taxon>Nitrospirota</taxon>
        <taxon>Nitrospiria</taxon>
        <taxon>Nitrospirales</taxon>
        <taxon>Nitrospiraceae</taxon>
        <taxon>Nitrospira</taxon>
    </lineage>
</organism>
<keyword evidence="2" id="KW-1185">Reference proteome</keyword>
<dbReference type="PATRIC" id="fig|42253.5.peg.1499"/>
<evidence type="ECO:0008006" key="3">
    <source>
        <dbReference type="Google" id="ProtNLM"/>
    </source>
</evidence>
<name>A0A0K2GAR2_NITMO</name>
<protein>
    <recommendedName>
        <fullName evidence="3">Transporter</fullName>
    </recommendedName>
</protein>
<dbReference type="KEGG" id="nmv:NITMOv2_1524"/>
<gene>
    <name evidence="1" type="ORF">NITMOv2_1524</name>
</gene>
<dbReference type="EMBL" id="CP011801">
    <property type="protein sequence ID" value="ALA57949.1"/>
    <property type="molecule type" value="Genomic_DNA"/>
</dbReference>
<reference evidence="1 2" key="1">
    <citation type="journal article" date="2015" name="Proc. Natl. Acad. Sci. U.S.A.">
        <title>Expanded metabolic versatility of ubiquitous nitrite-oxidizing bacteria from the genus Nitrospira.</title>
        <authorList>
            <person name="Koch H."/>
            <person name="Lucker S."/>
            <person name="Albertsen M."/>
            <person name="Kitzinger K."/>
            <person name="Herbold C."/>
            <person name="Spieck E."/>
            <person name="Nielsen P.H."/>
            <person name="Wagner M."/>
            <person name="Daims H."/>
        </authorList>
    </citation>
    <scope>NUCLEOTIDE SEQUENCE [LARGE SCALE GENOMIC DNA]</scope>
    <source>
        <strain evidence="1 2">NSP M-1</strain>
    </source>
</reference>
<sequence length="350" mass="38682">MKMRMQRAPTFFALTLLVWLAGTDLSRAFDWVPSDEEIKKYRQSWNPFSEGPLLIQSVDIHPQGQLSVRPFLFSQIAEGSYGNRLSFATDARSGPVHNYSVSPLVTVTYGLTDHVELGAATSVNSFWAKDTPSFNAGRGGPWTTDTGMGDFSLVLKYRPIVQDPDSERPSITLYQQIVLPTSRWTGTERPPGGFAPLGRLPATRFGELGFTEGVTFRKNFKPFRISGGVYYTYSAPGEDGGRSTYVGDIINTRLAFEHFLDDKKGLAYNVEIATLHTATWRADGHAINRGSLSGSTVIGVEPAIQFKLTDSIVGAVGVLFTVAGQNAPDAIYPNFAFQWYWNRGKDVIMR</sequence>
<dbReference type="AlphaFoldDB" id="A0A0K2GAR2"/>
<dbReference type="STRING" id="42253.NITMOv2_1524"/>
<evidence type="ECO:0000313" key="2">
    <source>
        <dbReference type="Proteomes" id="UP000069205"/>
    </source>
</evidence>
<dbReference type="Proteomes" id="UP000069205">
    <property type="component" value="Chromosome"/>
</dbReference>
<proteinExistence type="predicted"/>
<evidence type="ECO:0000313" key="1">
    <source>
        <dbReference type="EMBL" id="ALA57949.1"/>
    </source>
</evidence>
<accession>A0A0K2GAR2</accession>